<dbReference type="AlphaFoldDB" id="A0A1X0NKN7"/>
<keyword evidence="2" id="KW-0677">Repeat</keyword>
<dbReference type="InterPro" id="IPR001680">
    <property type="entry name" value="WD40_rpt"/>
</dbReference>
<accession>A0A1X0NKN7</accession>
<feature type="region of interest" description="Disordered" evidence="5">
    <location>
        <begin position="881"/>
        <end position="918"/>
    </location>
</feature>
<evidence type="ECO:0000256" key="4">
    <source>
        <dbReference type="PROSITE-ProRule" id="PRU00221"/>
    </source>
</evidence>
<sequence length="1089" mass="122372">MTTPRLKEDWKNPYKGSTTRETVAEMNHRRVQAIKAENAYMRERATIRLRNSTPISATRGTISLQRQEPPSGAASVNLATTTSASTIRGVGDTGKKSSLLTRPSTPGRSSTRFNTSKKSPRVSTTTRTGNMAMAGNSSSSVVAAAAGAPTTPITPTVLPTVPPLQLSPSVGSASVNIDPRIQVKSEMSRHNVPFTLTGPYACVALVKASASIWAANSELGTIDIFSSVSGELSVQIPARVSKKKETIKPLALLSTPHHVWVGFSDGAVVVYDHLCVTQVTMGHFHASPVVAFCSMMDGTTVSGSLDMALVRWDKEEKNFEAITRIVGVSETHQALTCMTAFGANIVLCGSMAGSILAVDCTSGLQVATLRGHNSRVNAMVVMEDLLFSAAEDGYVNVWNMRCDEQSSGLAFQRSCRLLKCVPVQVAVRDMVPHEGSRSLWVSYVDGVVERWSANPDDDFGVEQVAREAFIDANGSYQPYEVVSLHCIGTVEAMRVLALGSNGISKVWCGHRNVLEESLQKSIKDINAVISQDSAEAKEWEQKALALKQKEVERKGKYSTLLSRLHVRRLLFSYYSRWRMRVCSHRLRGRQQEEICLNLEERYQFRLMRRYFTTWCSFYDKEQSRIRKQLIALALERVTNQMWIAELISRWRDSISRRKLHRQQEEVMKTLERVSNGVILAKYFACWKCQRSIQRGKLPADKLALVAAKSRQRVLRQAYDSWYASNTQCKPNSNITTTPATTTTIMSSNDNNTTSKSLVNNRVSKTTYIGRFAGAYVKVTEERERRRVFGLWRRWNERRRIMLSRRALAAAKEKQCYRDILYRRFVTWQLFCRKRALDALLREVQEVEAQLRHAEETHSDIFDKLQLQKRLDHLRRQYEQEKQRLNEDVQKTQKLTESRDSLRRSLEGVSGVSGSHLDDESLTASSNALFTPSVLRQLPVAEAMALVMTRLKGIVLNIYTDMPLFRQIKDRLRCGTTAAVVFLEGFQEVKRLIVNISKRPVGATWRSGERWPVTNETLENLPLHPCAAVVQAIKAMVVAYDMVGASDIESVTATREEIVANADLLFLLWRVCYTARKPPLPVNNRVNARA</sequence>
<comment type="caution">
    <text evidence="6">The sequence shown here is derived from an EMBL/GenBank/DDBJ whole genome shotgun (WGS) entry which is preliminary data.</text>
</comment>
<dbReference type="SMART" id="SM00320">
    <property type="entry name" value="WD40"/>
    <property type="match status" value="2"/>
</dbReference>
<evidence type="ECO:0000256" key="1">
    <source>
        <dbReference type="ARBA" id="ARBA00022574"/>
    </source>
</evidence>
<dbReference type="EMBL" id="NBCO01000036">
    <property type="protein sequence ID" value="ORC85332.1"/>
    <property type="molecule type" value="Genomic_DNA"/>
</dbReference>
<reference evidence="6 7" key="1">
    <citation type="submission" date="2017-03" db="EMBL/GenBank/DDBJ databases">
        <title>An alternative strategy for trypanosome survival in the mammalian bloodstream revealed through genome and transcriptome analysis of the ubiquitous bovine parasite Trypanosoma (Megatrypanum) theileri.</title>
        <authorList>
            <person name="Kelly S."/>
            <person name="Ivens A."/>
            <person name="Mott A."/>
            <person name="O'Neill E."/>
            <person name="Emms D."/>
            <person name="Macleod O."/>
            <person name="Voorheis P."/>
            <person name="Matthews J."/>
            <person name="Matthews K."/>
            <person name="Carrington M."/>
        </authorList>
    </citation>
    <scope>NUCLEOTIDE SEQUENCE [LARGE SCALE GENOMIC DNA]</scope>
    <source>
        <strain evidence="6">Edinburgh</strain>
    </source>
</reference>
<dbReference type="RefSeq" id="XP_028879398.1">
    <property type="nucleotide sequence ID" value="XM_029029377.1"/>
</dbReference>
<protein>
    <submittedName>
        <fullName evidence="6">Uncharacterized protein</fullName>
    </submittedName>
</protein>
<dbReference type="InterPro" id="IPR019775">
    <property type="entry name" value="WD40_repeat_CS"/>
</dbReference>
<name>A0A1X0NKN7_9TRYP</name>
<dbReference type="PANTHER" id="PTHR22847:SF637">
    <property type="entry name" value="WD REPEAT DOMAIN 5B"/>
    <property type="match status" value="1"/>
</dbReference>
<dbReference type="Proteomes" id="UP000192257">
    <property type="component" value="Unassembled WGS sequence"/>
</dbReference>
<keyword evidence="3" id="KW-0687">Ribonucleoprotein</keyword>
<evidence type="ECO:0000256" key="3">
    <source>
        <dbReference type="ARBA" id="ARBA00022980"/>
    </source>
</evidence>
<dbReference type="GO" id="GO:0005840">
    <property type="term" value="C:ribosome"/>
    <property type="evidence" value="ECO:0007669"/>
    <property type="project" value="UniProtKB-KW"/>
</dbReference>
<feature type="repeat" description="WD" evidence="4">
    <location>
        <begin position="369"/>
        <end position="401"/>
    </location>
</feature>
<evidence type="ECO:0000256" key="2">
    <source>
        <dbReference type="ARBA" id="ARBA00022737"/>
    </source>
</evidence>
<organism evidence="6 7">
    <name type="scientific">Trypanosoma theileri</name>
    <dbReference type="NCBI Taxonomy" id="67003"/>
    <lineage>
        <taxon>Eukaryota</taxon>
        <taxon>Discoba</taxon>
        <taxon>Euglenozoa</taxon>
        <taxon>Kinetoplastea</taxon>
        <taxon>Metakinetoplastina</taxon>
        <taxon>Trypanosomatida</taxon>
        <taxon>Trypanosomatidae</taxon>
        <taxon>Trypanosoma</taxon>
    </lineage>
</organism>
<dbReference type="PROSITE" id="PS50082">
    <property type="entry name" value="WD_REPEATS_2"/>
    <property type="match status" value="1"/>
</dbReference>
<dbReference type="GO" id="GO:1990234">
    <property type="term" value="C:transferase complex"/>
    <property type="evidence" value="ECO:0007669"/>
    <property type="project" value="UniProtKB-ARBA"/>
</dbReference>
<dbReference type="VEuPathDB" id="TriTrypDB:TM35_000361920"/>
<gene>
    <name evidence="6" type="ORF">TM35_000361920</name>
</gene>
<dbReference type="PROSITE" id="PS00678">
    <property type="entry name" value="WD_REPEATS_1"/>
    <property type="match status" value="1"/>
</dbReference>
<dbReference type="OrthoDB" id="674604at2759"/>
<dbReference type="GeneID" id="39989157"/>
<dbReference type="PROSITE" id="PS50294">
    <property type="entry name" value="WD_REPEATS_REGION"/>
    <property type="match status" value="1"/>
</dbReference>
<dbReference type="InterPro" id="IPR036322">
    <property type="entry name" value="WD40_repeat_dom_sf"/>
</dbReference>
<dbReference type="SUPFAM" id="SSF50978">
    <property type="entry name" value="WD40 repeat-like"/>
    <property type="match status" value="1"/>
</dbReference>
<feature type="compositionally biased region" description="Basic and acidic residues" evidence="5">
    <location>
        <begin position="881"/>
        <end position="905"/>
    </location>
</feature>
<dbReference type="STRING" id="67003.A0A1X0NKN7"/>
<feature type="compositionally biased region" description="Polar residues" evidence="5">
    <location>
        <begin position="96"/>
        <end position="129"/>
    </location>
</feature>
<proteinExistence type="predicted"/>
<evidence type="ECO:0000313" key="7">
    <source>
        <dbReference type="Proteomes" id="UP000192257"/>
    </source>
</evidence>
<feature type="region of interest" description="Disordered" evidence="5">
    <location>
        <begin position="86"/>
        <end position="134"/>
    </location>
</feature>
<keyword evidence="1 4" id="KW-0853">WD repeat</keyword>
<dbReference type="PANTHER" id="PTHR22847">
    <property type="entry name" value="WD40 REPEAT PROTEIN"/>
    <property type="match status" value="1"/>
</dbReference>
<keyword evidence="3" id="KW-0689">Ribosomal protein</keyword>
<evidence type="ECO:0000313" key="6">
    <source>
        <dbReference type="EMBL" id="ORC85332.1"/>
    </source>
</evidence>
<evidence type="ECO:0000256" key="5">
    <source>
        <dbReference type="SAM" id="MobiDB-lite"/>
    </source>
</evidence>
<dbReference type="Gene3D" id="2.130.10.10">
    <property type="entry name" value="YVTN repeat-like/Quinoprotein amine dehydrogenase"/>
    <property type="match status" value="1"/>
</dbReference>
<keyword evidence="7" id="KW-1185">Reference proteome</keyword>
<dbReference type="InterPro" id="IPR015943">
    <property type="entry name" value="WD40/YVTN_repeat-like_dom_sf"/>
</dbReference>